<dbReference type="PANTHER" id="PTHR21032:SF0">
    <property type="entry name" value="G PATCH DOMAIN-CONTAINING PROTEIN 11"/>
    <property type="match status" value="1"/>
</dbReference>
<dbReference type="PANTHER" id="PTHR21032">
    <property type="entry name" value="G PATCH DOMAIN-CONTAINING PROTEIN 11"/>
    <property type="match status" value="1"/>
</dbReference>
<accession>A0A427YK50</accession>
<dbReference type="EMBL" id="RSCD01000008">
    <property type="protein sequence ID" value="RSH91473.1"/>
    <property type="molecule type" value="Genomic_DNA"/>
</dbReference>
<dbReference type="InterPro" id="IPR000467">
    <property type="entry name" value="G_patch_dom"/>
</dbReference>
<protein>
    <recommendedName>
        <fullName evidence="2">G-patch domain-containing protein</fullName>
    </recommendedName>
</protein>
<organism evidence="3 4">
    <name type="scientific">Saitozyma podzolica</name>
    <dbReference type="NCBI Taxonomy" id="1890683"/>
    <lineage>
        <taxon>Eukaryota</taxon>
        <taxon>Fungi</taxon>
        <taxon>Dikarya</taxon>
        <taxon>Basidiomycota</taxon>
        <taxon>Agaricomycotina</taxon>
        <taxon>Tremellomycetes</taxon>
        <taxon>Tremellales</taxon>
        <taxon>Trimorphomycetaceae</taxon>
        <taxon>Saitozyma</taxon>
    </lineage>
</organism>
<name>A0A427YK50_9TREE</name>
<dbReference type="InterPro" id="IPR039249">
    <property type="entry name" value="GPATCH11"/>
</dbReference>
<dbReference type="Pfam" id="PF13821">
    <property type="entry name" value="DUF4187"/>
    <property type="match status" value="1"/>
</dbReference>
<proteinExistence type="predicted"/>
<feature type="region of interest" description="Disordered" evidence="1">
    <location>
        <begin position="34"/>
        <end position="214"/>
    </location>
</feature>
<evidence type="ECO:0000313" key="3">
    <source>
        <dbReference type="EMBL" id="RSH91473.1"/>
    </source>
</evidence>
<comment type="caution">
    <text evidence="3">The sequence shown here is derived from an EMBL/GenBank/DDBJ whole genome shotgun (WGS) entry which is preliminary data.</text>
</comment>
<dbReference type="PROSITE" id="PS50174">
    <property type="entry name" value="G_PATCH"/>
    <property type="match status" value="1"/>
</dbReference>
<gene>
    <name evidence="3" type="ORF">EHS25_009772</name>
</gene>
<dbReference type="InterPro" id="IPR025239">
    <property type="entry name" value="DUF4187"/>
</dbReference>
<reference evidence="3 4" key="1">
    <citation type="submission" date="2018-11" db="EMBL/GenBank/DDBJ databases">
        <title>Genome sequence of Saitozyma podzolica DSM 27192.</title>
        <authorList>
            <person name="Aliyu H."/>
            <person name="Gorte O."/>
            <person name="Ochsenreither K."/>
        </authorList>
    </citation>
    <scope>NUCLEOTIDE SEQUENCE [LARGE SCALE GENOMIC DNA]</scope>
    <source>
        <strain evidence="3 4">DSM 27192</strain>
    </source>
</reference>
<dbReference type="SMART" id="SM01173">
    <property type="entry name" value="DUF4187"/>
    <property type="match status" value="1"/>
</dbReference>
<sequence length="409" mass="45016">MSDSEDDFMSDKFLVEAPVEKKSYTARREAQQLKSLRAGQAKNMPSLAQLEKERRNAGLSTSLFDKQEGQASGPSSAGDVGGAGGSGGNKAMGMMMRMGWKVGEGLGKKRSASPDGPSKRTRLGDGGDDEEAEAPRGGLGNNRAGASASASTRGRVEPIRVSMWAGRKGLSAREPTPPPLPTSSGRNLDALDPNKMKRLGEETESFRERQRREFGEKEIERKEFKARERLVQLDQEKGVKFHPLHVLPSDPLGTLPKPLLKRIYPAQAVSPSPTRSPSLSPEPVLGYGAEKYVSEAEKLRERMRRDMLSEVKDDDEDGLLGLSKPKVKKAKAGEEPEQVLLDEDCGVDWDEQVSGTKRVLAMDPATHLRFLVSQLRHEYFFCFWCAYKYASYEEMDGPGGCPGEDEDDH</sequence>
<dbReference type="STRING" id="1890683.A0A427YK50"/>
<dbReference type="GO" id="GO:0003676">
    <property type="term" value="F:nucleic acid binding"/>
    <property type="evidence" value="ECO:0007669"/>
    <property type="project" value="InterPro"/>
</dbReference>
<feature type="compositionally biased region" description="Gly residues" evidence="1">
    <location>
        <begin position="79"/>
        <end position="90"/>
    </location>
</feature>
<dbReference type="OrthoDB" id="786951at2759"/>
<feature type="compositionally biased region" description="Low complexity" evidence="1">
    <location>
        <begin position="141"/>
        <end position="153"/>
    </location>
</feature>
<evidence type="ECO:0000313" key="4">
    <source>
        <dbReference type="Proteomes" id="UP000279259"/>
    </source>
</evidence>
<dbReference type="GO" id="GO:0000776">
    <property type="term" value="C:kinetochore"/>
    <property type="evidence" value="ECO:0007669"/>
    <property type="project" value="TreeGrafter"/>
</dbReference>
<keyword evidence="4" id="KW-1185">Reference proteome</keyword>
<feature type="domain" description="G-patch" evidence="2">
    <location>
        <begin position="87"/>
        <end position="144"/>
    </location>
</feature>
<evidence type="ECO:0000259" key="2">
    <source>
        <dbReference type="PROSITE" id="PS50174"/>
    </source>
</evidence>
<feature type="compositionally biased region" description="Basic and acidic residues" evidence="1">
    <location>
        <begin position="192"/>
        <end position="214"/>
    </location>
</feature>
<dbReference type="Proteomes" id="UP000279259">
    <property type="component" value="Unassembled WGS sequence"/>
</dbReference>
<evidence type="ECO:0000256" key="1">
    <source>
        <dbReference type="SAM" id="MobiDB-lite"/>
    </source>
</evidence>
<dbReference type="AlphaFoldDB" id="A0A427YK50"/>